<dbReference type="OrthoDB" id="1242806at2"/>
<dbReference type="EMBL" id="FOAJ01000006">
    <property type="protein sequence ID" value="SEL25829.1"/>
    <property type="molecule type" value="Genomic_DNA"/>
</dbReference>
<keyword evidence="2" id="KW-0081">Bacteriolytic enzyme</keyword>
<sequence>MASFDELLSETIRTPGLLAASTSPDEERKLFESEHVPPPVLLLAVAPISSRAIDMIVAFEVSSEAAYDKLYVHPVWPKGQSGVTIGIGYDIGYVNADSLAKDWTPGIGASAVAMLAPACGKTGAAANQILPQLQAVSVPFSVANSVFGQTDIPRYTARTLAALPPAAGDLSPDCLGALVSLVYNRGASFNAAGDRYREMRAIHDDLQQQNLKDIPAQIRSMKRLWANDPSLAGLVRRRELEAVLFEQGLA</sequence>
<dbReference type="InterPro" id="IPR023346">
    <property type="entry name" value="Lysozyme-like_dom_sf"/>
</dbReference>
<dbReference type="InterPro" id="IPR023347">
    <property type="entry name" value="Lysozyme_dom_sf"/>
</dbReference>
<dbReference type="AlphaFoldDB" id="A0A1H7NRB1"/>
<dbReference type="CDD" id="cd16904">
    <property type="entry name" value="pesticin_lyz-like"/>
    <property type="match status" value="1"/>
</dbReference>
<dbReference type="Gene3D" id="1.10.530.40">
    <property type="match status" value="1"/>
</dbReference>
<dbReference type="GO" id="GO:0003796">
    <property type="term" value="F:lysozyme activity"/>
    <property type="evidence" value="ECO:0007669"/>
    <property type="project" value="InterPro"/>
</dbReference>
<dbReference type="GO" id="GO:0042742">
    <property type="term" value="P:defense response to bacterium"/>
    <property type="evidence" value="ECO:0007669"/>
    <property type="project" value="UniProtKB-KW"/>
</dbReference>
<reference evidence="4" key="1">
    <citation type="submission" date="2016-10" db="EMBL/GenBank/DDBJ databases">
        <authorList>
            <person name="Varghese N."/>
            <person name="Submissions S."/>
        </authorList>
    </citation>
    <scope>NUCLEOTIDE SEQUENCE [LARGE SCALE GENOMIC DNA]</scope>
    <source>
        <strain evidence="4">LMG 26416</strain>
    </source>
</reference>
<evidence type="ECO:0000256" key="2">
    <source>
        <dbReference type="ARBA" id="ARBA00022638"/>
    </source>
</evidence>
<organism evidence="3 4">
    <name type="scientific">Paraburkholderia caballeronis</name>
    <dbReference type="NCBI Taxonomy" id="416943"/>
    <lineage>
        <taxon>Bacteria</taxon>
        <taxon>Pseudomonadati</taxon>
        <taxon>Pseudomonadota</taxon>
        <taxon>Betaproteobacteria</taxon>
        <taxon>Burkholderiales</taxon>
        <taxon>Burkholderiaceae</taxon>
        <taxon>Paraburkholderia</taxon>
    </lineage>
</organism>
<evidence type="ECO:0000256" key="1">
    <source>
        <dbReference type="ARBA" id="ARBA00022529"/>
    </source>
</evidence>
<dbReference type="SUPFAM" id="SSF53955">
    <property type="entry name" value="Lysozyme-like"/>
    <property type="match status" value="1"/>
</dbReference>
<accession>A0A1H7NRB1</accession>
<evidence type="ECO:0000313" key="4">
    <source>
        <dbReference type="Proteomes" id="UP000199120"/>
    </source>
</evidence>
<name>A0A1H7NRB1_9BURK</name>
<keyword evidence="4" id="KW-1185">Reference proteome</keyword>
<protein>
    <submittedName>
        <fullName evidence="3">Toxin homologue of phage lysozyme</fullName>
    </submittedName>
</protein>
<dbReference type="RefSeq" id="WP_090550501.1">
    <property type="nucleotide sequence ID" value="NZ_FNSR01000002.1"/>
</dbReference>
<keyword evidence="1" id="KW-0929">Antimicrobial</keyword>
<dbReference type="GO" id="GO:0031640">
    <property type="term" value="P:killing of cells of another organism"/>
    <property type="evidence" value="ECO:0007669"/>
    <property type="project" value="UniProtKB-KW"/>
</dbReference>
<proteinExistence type="predicted"/>
<dbReference type="STRING" id="416943.SAMN05445871_5173"/>
<evidence type="ECO:0000313" key="3">
    <source>
        <dbReference type="EMBL" id="SEL25829.1"/>
    </source>
</evidence>
<gene>
    <name evidence="3" type="ORF">SAMN05192542_10641</name>
</gene>
<dbReference type="Proteomes" id="UP000199120">
    <property type="component" value="Unassembled WGS sequence"/>
</dbReference>